<comment type="caution">
    <text evidence="7">The sequence shown here is derived from an EMBL/GenBank/DDBJ whole genome shotgun (WGS) entry which is preliminary data.</text>
</comment>
<comment type="PTM">
    <text evidence="6">C-terminal thiocarboxylation occurs in 2 steps, it is first acyl-adenylated (-COAMP) via the hesA/moeB/thiF part of UBA4, then thiocarboxylated (-COSH) via the rhodanese domain of UBA4.</text>
</comment>
<dbReference type="InterPro" id="IPR044672">
    <property type="entry name" value="MOCS2A"/>
</dbReference>
<keyword evidence="2 6" id="KW-0963">Cytoplasm</keyword>
<dbReference type="GO" id="GO:0006777">
    <property type="term" value="P:Mo-molybdopterin cofactor biosynthetic process"/>
    <property type="evidence" value="ECO:0007669"/>
    <property type="project" value="UniProtKB-UniRule"/>
</dbReference>
<comment type="pathway">
    <text evidence="1 6">Cofactor biosynthesis; molybdopterin biosynthesis.</text>
</comment>
<comment type="function">
    <text evidence="6">Acts as a sulfur carrier required for molybdopterin biosynthesis. Component of the molybdopterin synthase complex that catalyzes the conversion of precursor Z into molybdopterin by mediating the incorporation of 2 sulfur atoms into precursor Z to generate a dithiolene group. In the complex, serves as sulfur donor by being thiocarboxylated (-COSH) at its C-terminus by UBA4. After interaction with MOCS2B, the sulfur is then transferred to precursor Z to form molybdopterin.</text>
</comment>
<dbReference type="OrthoDB" id="5595860at2759"/>
<dbReference type="GO" id="GO:1990140">
    <property type="term" value="C:molybdopterin synthase complex"/>
    <property type="evidence" value="ECO:0007669"/>
    <property type="project" value="UniProtKB-UniRule"/>
</dbReference>
<comment type="subcellular location">
    <subcellularLocation>
        <location evidence="6">Cytoplasm</location>
    </subcellularLocation>
</comment>
<evidence type="ECO:0000313" key="7">
    <source>
        <dbReference type="EMBL" id="RIA92934.1"/>
    </source>
</evidence>
<dbReference type="PANTHER" id="PTHR33359">
    <property type="entry name" value="MOLYBDOPTERIN SYNTHASE SULFUR CARRIER SUBUNIT"/>
    <property type="match status" value="1"/>
</dbReference>
<feature type="modified residue" description="Glycyl adenylate; alternate" evidence="6">
    <location>
        <position position="89"/>
    </location>
</feature>
<dbReference type="InterPro" id="IPR016155">
    <property type="entry name" value="Mopterin_synth/thiamin_S_b"/>
</dbReference>
<dbReference type="Gene3D" id="3.10.20.30">
    <property type="match status" value="1"/>
</dbReference>
<evidence type="ECO:0000256" key="3">
    <source>
        <dbReference type="ARBA" id="ARBA00022553"/>
    </source>
</evidence>
<organism evidence="7 8">
    <name type="scientific">Glomus cerebriforme</name>
    <dbReference type="NCBI Taxonomy" id="658196"/>
    <lineage>
        <taxon>Eukaryota</taxon>
        <taxon>Fungi</taxon>
        <taxon>Fungi incertae sedis</taxon>
        <taxon>Mucoromycota</taxon>
        <taxon>Glomeromycotina</taxon>
        <taxon>Glomeromycetes</taxon>
        <taxon>Glomerales</taxon>
        <taxon>Glomeraceae</taxon>
        <taxon>Glomus</taxon>
    </lineage>
</organism>
<sequence length="89" mass="9878">MSKEFTVLYFASARDATNVQSEKISLPPQSTSISLENLTILLKRRHEKLAPILENSLYAINMEYVENDDQTILVKEGDEVAVIPPVSGG</sequence>
<evidence type="ECO:0000256" key="2">
    <source>
        <dbReference type="ARBA" id="ARBA00022490"/>
    </source>
</evidence>
<dbReference type="InterPro" id="IPR003749">
    <property type="entry name" value="ThiS/MoaD-like"/>
</dbReference>
<evidence type="ECO:0000313" key="8">
    <source>
        <dbReference type="Proteomes" id="UP000265703"/>
    </source>
</evidence>
<keyword evidence="4 6" id="KW-0547">Nucleotide-binding</keyword>
<dbReference type="Proteomes" id="UP000265703">
    <property type="component" value="Unassembled WGS sequence"/>
</dbReference>
<dbReference type="GO" id="GO:1990133">
    <property type="term" value="C:molybdopterin adenylyltransferase complex"/>
    <property type="evidence" value="ECO:0007669"/>
    <property type="project" value="TreeGrafter"/>
</dbReference>
<gene>
    <name evidence="7" type="ORF">C1645_763690</name>
</gene>
<dbReference type="HAMAP" id="MF_03051">
    <property type="entry name" value="MOCS2A"/>
    <property type="match status" value="1"/>
</dbReference>
<reference evidence="7 8" key="1">
    <citation type="submission" date="2018-06" db="EMBL/GenBank/DDBJ databases">
        <title>Comparative genomics reveals the genomic features of Rhizophagus irregularis, R. cerebriforme, R. diaphanum and Gigaspora rosea, and their symbiotic lifestyle signature.</title>
        <authorList>
            <person name="Morin E."/>
            <person name="San Clemente H."/>
            <person name="Chen E.C.H."/>
            <person name="De La Providencia I."/>
            <person name="Hainaut M."/>
            <person name="Kuo A."/>
            <person name="Kohler A."/>
            <person name="Murat C."/>
            <person name="Tang N."/>
            <person name="Roy S."/>
            <person name="Loubradou J."/>
            <person name="Henrissat B."/>
            <person name="Grigoriev I.V."/>
            <person name="Corradi N."/>
            <person name="Roux C."/>
            <person name="Martin F.M."/>
        </authorList>
    </citation>
    <scope>NUCLEOTIDE SEQUENCE [LARGE SCALE GENOMIC DNA]</scope>
    <source>
        <strain evidence="7 8">DAOM 227022</strain>
    </source>
</reference>
<keyword evidence="8" id="KW-1185">Reference proteome</keyword>
<proteinExistence type="inferred from homology"/>
<dbReference type="GO" id="GO:0030366">
    <property type="term" value="F:molybdopterin synthase activity"/>
    <property type="evidence" value="ECO:0007669"/>
    <property type="project" value="UniProtKB-UniRule"/>
</dbReference>
<name>A0A397TDE6_9GLOM</name>
<accession>A0A397TDE6</accession>
<comment type="subunit">
    <text evidence="6">Heterotetramer; composed of 2 small (MOCS2A) and 2 large (MOCS2B) subunits.</text>
</comment>
<dbReference type="FunFam" id="3.10.20.30:FF:000010">
    <property type="entry name" value="Molybdopterin synthase sulfur carrier subunit"/>
    <property type="match status" value="1"/>
</dbReference>
<dbReference type="AlphaFoldDB" id="A0A397TDE6"/>
<evidence type="ECO:0000256" key="1">
    <source>
        <dbReference type="ARBA" id="ARBA00005046"/>
    </source>
</evidence>
<evidence type="ECO:0000256" key="4">
    <source>
        <dbReference type="ARBA" id="ARBA00022741"/>
    </source>
</evidence>
<protein>
    <recommendedName>
        <fullName evidence="6">Molybdopterin synthase sulfur carrier subunit</fullName>
    </recommendedName>
    <alternativeName>
        <fullName evidence="6">Molybdenum cofactor synthesis protein 2 small subunit</fullName>
    </alternativeName>
    <alternativeName>
        <fullName evidence="6">Molybdenum cofactor synthesis protein 2A</fullName>
        <shortName evidence="6">MOCS2A</shortName>
    </alternativeName>
    <alternativeName>
        <fullName evidence="6">Sulfur carrier protein MOCS2A</fullName>
    </alternativeName>
</protein>
<evidence type="ECO:0000256" key="6">
    <source>
        <dbReference type="HAMAP-Rule" id="MF_03051"/>
    </source>
</evidence>
<dbReference type="EMBL" id="QKYT01000114">
    <property type="protein sequence ID" value="RIA92934.1"/>
    <property type="molecule type" value="Genomic_DNA"/>
</dbReference>
<dbReference type="UniPathway" id="UPA00344"/>
<keyword evidence="5 6" id="KW-0501">Molybdenum cofactor biosynthesis</keyword>
<feature type="modified residue" description="1-thioglycine; alternate" evidence="6">
    <location>
        <position position="89"/>
    </location>
</feature>
<evidence type="ECO:0000256" key="5">
    <source>
        <dbReference type="ARBA" id="ARBA00023150"/>
    </source>
</evidence>
<dbReference type="InterPro" id="IPR012675">
    <property type="entry name" value="Beta-grasp_dom_sf"/>
</dbReference>
<keyword evidence="3 6" id="KW-0597">Phosphoprotein</keyword>
<dbReference type="GO" id="GO:0000166">
    <property type="term" value="F:nucleotide binding"/>
    <property type="evidence" value="ECO:0007669"/>
    <property type="project" value="UniProtKB-KW"/>
</dbReference>
<dbReference type="NCBIfam" id="TIGR01682">
    <property type="entry name" value="moaD"/>
    <property type="match status" value="1"/>
</dbReference>
<dbReference type="PANTHER" id="PTHR33359:SF1">
    <property type="entry name" value="MOLYBDOPTERIN SYNTHASE SULFUR CARRIER SUBUNIT"/>
    <property type="match status" value="1"/>
</dbReference>
<comment type="similarity">
    <text evidence="6">Belongs to the MoaD family. MOCS2A subfamily.</text>
</comment>
<dbReference type="InterPro" id="IPR028887">
    <property type="entry name" value="MOCS2A_euk"/>
</dbReference>
<dbReference type="SUPFAM" id="SSF54285">
    <property type="entry name" value="MoaD/ThiS"/>
    <property type="match status" value="1"/>
</dbReference>
<dbReference type="STRING" id="658196.A0A397TDE6"/>
<dbReference type="CDD" id="cd00754">
    <property type="entry name" value="Ubl_MoaD"/>
    <property type="match status" value="1"/>
</dbReference>
<dbReference type="Pfam" id="PF02597">
    <property type="entry name" value="ThiS"/>
    <property type="match status" value="1"/>
</dbReference>